<dbReference type="Pfam" id="PF09413">
    <property type="entry name" value="DUF2007"/>
    <property type="match status" value="1"/>
</dbReference>
<dbReference type="AlphaFoldDB" id="A0A6L5XMW3"/>
<name>A0A6L5XMW3_9BACT</name>
<organism evidence="2 3">
    <name type="scientific">Desulfovibrio porci</name>
    <dbReference type="NCBI Taxonomy" id="2605782"/>
    <lineage>
        <taxon>Bacteria</taxon>
        <taxon>Pseudomonadati</taxon>
        <taxon>Thermodesulfobacteriota</taxon>
        <taxon>Desulfovibrionia</taxon>
        <taxon>Desulfovibrionales</taxon>
        <taxon>Desulfovibrionaceae</taxon>
        <taxon>Desulfovibrio</taxon>
    </lineage>
</organism>
<feature type="domain" description="DUF2007" evidence="1">
    <location>
        <begin position="48"/>
        <end position="107"/>
    </location>
</feature>
<dbReference type="InterPro" id="IPR011322">
    <property type="entry name" value="N-reg_PII-like_a/b"/>
</dbReference>
<evidence type="ECO:0000313" key="3">
    <source>
        <dbReference type="Proteomes" id="UP000477488"/>
    </source>
</evidence>
<keyword evidence="3" id="KW-1185">Reference proteome</keyword>
<dbReference type="Proteomes" id="UP000477488">
    <property type="component" value="Unassembled WGS sequence"/>
</dbReference>
<sequence length="170" mass="18342">MRRLHLPFAAIFVENIFIPTAVEGAKNARCTYDRPEASHMADFVTVAAFDAAPEAHVIKSLLEQAGIPVFLSNEHLVGLQWHAGAMGGVEVQVPAERATDALDVLRAAFPVPADNAREEEQDTGICPHCGGNDLECTRSGPLAALSLALGIPLPFARRRMRCKSCGAVWR</sequence>
<dbReference type="EMBL" id="VUMH01000011">
    <property type="protein sequence ID" value="MSS28496.1"/>
    <property type="molecule type" value="Genomic_DNA"/>
</dbReference>
<dbReference type="Gene3D" id="3.30.70.790">
    <property type="entry name" value="UreE, C-terminal domain"/>
    <property type="match status" value="1"/>
</dbReference>
<proteinExistence type="predicted"/>
<dbReference type="SUPFAM" id="SSF54913">
    <property type="entry name" value="GlnB-like"/>
    <property type="match status" value="1"/>
</dbReference>
<protein>
    <submittedName>
        <fullName evidence="2">DUF2007 domain-containing protein</fullName>
    </submittedName>
</protein>
<evidence type="ECO:0000313" key="2">
    <source>
        <dbReference type="EMBL" id="MSS28496.1"/>
    </source>
</evidence>
<gene>
    <name evidence="2" type="ORF">FYJ44_10730</name>
</gene>
<accession>A0A6L5XMW3</accession>
<reference evidence="2 3" key="1">
    <citation type="submission" date="2019-09" db="EMBL/GenBank/DDBJ databases">
        <title>In-depth cultivation of the pig gut microbiome towards novel bacterial diversity and tailored functional studies.</title>
        <authorList>
            <person name="Wylensek D."/>
            <person name="Hitch T.C.A."/>
            <person name="Clavel T."/>
        </authorList>
    </citation>
    <scope>NUCLEOTIDE SEQUENCE [LARGE SCALE GENOMIC DNA]</scope>
    <source>
        <strain evidence="2 3">PG-178-WT-4</strain>
    </source>
</reference>
<comment type="caution">
    <text evidence="2">The sequence shown here is derived from an EMBL/GenBank/DDBJ whole genome shotgun (WGS) entry which is preliminary data.</text>
</comment>
<dbReference type="InterPro" id="IPR018551">
    <property type="entry name" value="DUF2007"/>
</dbReference>
<evidence type="ECO:0000259" key="1">
    <source>
        <dbReference type="Pfam" id="PF09413"/>
    </source>
</evidence>